<dbReference type="RefSeq" id="WP_050726849.1">
    <property type="nucleotide sequence ID" value="NZ_CP012332.1"/>
</dbReference>
<name>A0A0K1PGS7_9BACT</name>
<evidence type="ECO:0000313" key="2">
    <source>
        <dbReference type="EMBL" id="AKU92715.1"/>
    </source>
</evidence>
<reference evidence="2 3" key="1">
    <citation type="submission" date="2015-08" db="EMBL/GenBank/DDBJ databases">
        <authorList>
            <person name="Babu N.S."/>
            <person name="Beckwith C.J."/>
            <person name="Beseler K.G."/>
            <person name="Brison A."/>
            <person name="Carone J.V."/>
            <person name="Caskin T.P."/>
            <person name="Diamond M."/>
            <person name="Durham M.E."/>
            <person name="Foxe J.M."/>
            <person name="Go M."/>
            <person name="Henderson B.A."/>
            <person name="Jones I.B."/>
            <person name="McGettigan J.A."/>
            <person name="Micheletti S.J."/>
            <person name="Nasrallah M.E."/>
            <person name="Ortiz D."/>
            <person name="Piller C.R."/>
            <person name="Privatt S.R."/>
            <person name="Schneider S.L."/>
            <person name="Sharp S."/>
            <person name="Smith T.C."/>
            <person name="Stanton J.D."/>
            <person name="Ullery H.E."/>
            <person name="Wilson R.J."/>
            <person name="Serrano M.G."/>
            <person name="Buck G."/>
            <person name="Lee V."/>
            <person name="Wang Y."/>
            <person name="Carvalho R."/>
            <person name="Voegtly L."/>
            <person name="Shi R."/>
            <person name="Duckworth R."/>
            <person name="Johnson A."/>
            <person name="Loviza R."/>
            <person name="Walstead R."/>
            <person name="Shah Z."/>
            <person name="Kiflezghi M."/>
            <person name="Wade K."/>
            <person name="Ball S.L."/>
            <person name="Bradley K.W."/>
            <person name="Asai D.J."/>
            <person name="Bowman C.A."/>
            <person name="Russell D.A."/>
            <person name="Pope W.H."/>
            <person name="Jacobs-Sera D."/>
            <person name="Hendrix R.W."/>
            <person name="Hatfull G.F."/>
        </authorList>
    </citation>
    <scope>NUCLEOTIDE SEQUENCE [LARGE SCALE GENOMIC DNA]</scope>
    <source>
        <strain evidence="2 3">DSM 27710</strain>
    </source>
</reference>
<dbReference type="KEGG" id="vin:AKJ08_3102"/>
<gene>
    <name evidence="2" type="ORF">AKJ08_3102</name>
</gene>
<dbReference type="OrthoDB" id="3476748at2"/>
<keyword evidence="1" id="KW-0812">Transmembrane</keyword>
<keyword evidence="1" id="KW-0472">Membrane</keyword>
<sequence length="68" mass="7186">MWSGIALAAIAELSTLSLVLPVFAYLLPLARFPSFAWLIVAALLLPSTRKRSISRPAAASAALEIYGG</sequence>
<keyword evidence="3" id="KW-1185">Reference proteome</keyword>
<evidence type="ECO:0000256" key="1">
    <source>
        <dbReference type="SAM" id="Phobius"/>
    </source>
</evidence>
<dbReference type="EMBL" id="CP012332">
    <property type="protein sequence ID" value="AKU92715.1"/>
    <property type="molecule type" value="Genomic_DNA"/>
</dbReference>
<proteinExistence type="predicted"/>
<feature type="transmembrane region" description="Helical" evidence="1">
    <location>
        <begin position="22"/>
        <end position="45"/>
    </location>
</feature>
<evidence type="ECO:0000313" key="3">
    <source>
        <dbReference type="Proteomes" id="UP000055590"/>
    </source>
</evidence>
<protein>
    <submittedName>
        <fullName evidence="2">Uncharacterized protein</fullName>
    </submittedName>
</protein>
<accession>A0A0K1PGS7</accession>
<organism evidence="2 3">
    <name type="scientific">Vulgatibacter incomptus</name>
    <dbReference type="NCBI Taxonomy" id="1391653"/>
    <lineage>
        <taxon>Bacteria</taxon>
        <taxon>Pseudomonadati</taxon>
        <taxon>Myxococcota</taxon>
        <taxon>Myxococcia</taxon>
        <taxon>Myxococcales</taxon>
        <taxon>Cystobacterineae</taxon>
        <taxon>Vulgatibacteraceae</taxon>
        <taxon>Vulgatibacter</taxon>
    </lineage>
</organism>
<dbReference type="Proteomes" id="UP000055590">
    <property type="component" value="Chromosome"/>
</dbReference>
<dbReference type="AlphaFoldDB" id="A0A0K1PGS7"/>
<keyword evidence="1" id="KW-1133">Transmembrane helix</keyword>
<dbReference type="STRING" id="1391653.AKJ08_3102"/>